<protein>
    <recommendedName>
        <fullName evidence="3">RNA polymerase sigma factor 70 region 4 type 2 domain-containing protein</fullName>
    </recommendedName>
</protein>
<evidence type="ECO:0000313" key="2">
    <source>
        <dbReference type="Proteomes" id="UP000018733"/>
    </source>
</evidence>
<accession>V8QLU9</accession>
<organism evidence="1 2">
    <name type="scientific">Advenella kashmirensis W13003</name>
    <dbReference type="NCBI Taxonomy" id="1424334"/>
    <lineage>
        <taxon>Bacteria</taxon>
        <taxon>Pseudomonadati</taxon>
        <taxon>Pseudomonadota</taxon>
        <taxon>Betaproteobacteria</taxon>
        <taxon>Burkholderiales</taxon>
        <taxon>Alcaligenaceae</taxon>
    </lineage>
</organism>
<evidence type="ECO:0000313" key="1">
    <source>
        <dbReference type="EMBL" id="ETF00941.1"/>
    </source>
</evidence>
<evidence type="ECO:0008006" key="3">
    <source>
        <dbReference type="Google" id="ProtNLM"/>
    </source>
</evidence>
<dbReference type="eggNOG" id="ENOG5030Y8D">
    <property type="taxonomic scope" value="Bacteria"/>
</dbReference>
<keyword evidence="2" id="KW-1185">Reference proteome</keyword>
<name>V8QLU9_9BURK</name>
<dbReference type="Proteomes" id="UP000018733">
    <property type="component" value="Unassembled WGS sequence"/>
</dbReference>
<sequence length="126" mass="14507">MQRINYIDGRLIEWAEWRVGGSGYRGIDFESEGNETPRAFVDYTADQDQACMEMDLAIASLPPELKKTVVAVYTWEGGLMMVTHRLRVTRATIHRRLCQADLRLDDYLAGRRFVVREIGKEIVVLD</sequence>
<dbReference type="HOGENOM" id="CLU_1976829_0_0_4"/>
<dbReference type="PATRIC" id="fig|1424334.3.peg.4024"/>
<dbReference type="EMBL" id="AYXT01000013">
    <property type="protein sequence ID" value="ETF00941.1"/>
    <property type="molecule type" value="Genomic_DNA"/>
</dbReference>
<reference evidence="1 2" key="1">
    <citation type="journal article" date="2014" name="Genome Announc.">
        <title>Draft Genome Sequence of Advenella kashmirensis Strain W13003, a Polycyclic Aromatic Hydrocarbon-Degrading Bacterium.</title>
        <authorList>
            <person name="Wang X."/>
            <person name="Jin D."/>
            <person name="Zhou L."/>
            <person name="Wu L."/>
            <person name="An W."/>
            <person name="Zhao L."/>
        </authorList>
    </citation>
    <scope>NUCLEOTIDE SEQUENCE [LARGE SCALE GENOMIC DNA]</scope>
    <source>
        <strain evidence="1 2">W13003</strain>
    </source>
</reference>
<dbReference type="RefSeq" id="WP_024006940.1">
    <property type="nucleotide sequence ID" value="NZ_KI650982.1"/>
</dbReference>
<dbReference type="AlphaFoldDB" id="V8QLU9"/>
<dbReference type="OrthoDB" id="8637336at2"/>
<comment type="caution">
    <text evidence="1">The sequence shown here is derived from an EMBL/GenBank/DDBJ whole genome shotgun (WGS) entry which is preliminary data.</text>
</comment>
<dbReference type="STRING" id="1424334.W822_20065"/>
<gene>
    <name evidence="1" type="ORF">W822_20065</name>
</gene>
<proteinExistence type="predicted"/>